<dbReference type="InterPro" id="IPR011990">
    <property type="entry name" value="TPR-like_helical_dom_sf"/>
</dbReference>
<feature type="region of interest" description="Disordered" evidence="2">
    <location>
        <begin position="656"/>
        <end position="694"/>
    </location>
</feature>
<dbReference type="SMART" id="SM00028">
    <property type="entry name" value="TPR"/>
    <property type="match status" value="4"/>
</dbReference>
<dbReference type="Proteomes" id="UP001188597">
    <property type="component" value="Unassembled WGS sequence"/>
</dbReference>
<reference evidence="3" key="1">
    <citation type="submission" date="2022-12" db="EMBL/GenBank/DDBJ databases">
        <title>Draft genome assemblies for two species of Escallonia (Escalloniales).</title>
        <authorList>
            <person name="Chanderbali A."/>
            <person name="Dervinis C."/>
            <person name="Anghel I."/>
            <person name="Soltis D."/>
            <person name="Soltis P."/>
            <person name="Zapata F."/>
        </authorList>
    </citation>
    <scope>NUCLEOTIDE SEQUENCE</scope>
    <source>
        <strain evidence="3">UCBG64.0493</strain>
        <tissue evidence="3">Leaf</tissue>
    </source>
</reference>
<proteinExistence type="inferred from homology"/>
<feature type="region of interest" description="Disordered" evidence="2">
    <location>
        <begin position="1"/>
        <end position="20"/>
    </location>
</feature>
<dbReference type="PANTHER" id="PTHR12979:SF5">
    <property type="entry name" value="CCR4-NOT TRANSCRIPTION COMPLEX SUBUNIT 10"/>
    <property type="match status" value="1"/>
</dbReference>
<feature type="region of interest" description="Disordered" evidence="2">
    <location>
        <begin position="373"/>
        <end position="394"/>
    </location>
</feature>
<gene>
    <name evidence="3" type="ORF">RJ639_010926</name>
</gene>
<dbReference type="GO" id="GO:0030014">
    <property type="term" value="C:CCR4-NOT complex"/>
    <property type="evidence" value="ECO:0007669"/>
    <property type="project" value="InterPro"/>
</dbReference>
<evidence type="ECO:0000313" key="3">
    <source>
        <dbReference type="EMBL" id="KAK3010713.1"/>
    </source>
</evidence>
<dbReference type="InterPro" id="IPR019734">
    <property type="entry name" value="TPR_rpt"/>
</dbReference>
<evidence type="ECO:0000313" key="4">
    <source>
        <dbReference type="Proteomes" id="UP001188597"/>
    </source>
</evidence>
<sequence>METSSSLLATPAASSSLDDDGSLSVTAALAKEAALLFQSGKFADCLKVLHQLLHKKEADPKVILREPLRGFGYSNVEEYAAEVLHNSAIAESFQDGFSDPKRLLEVLNNVKPLLSSLKRRIPLSGIGDIEIETYVFPLLVTDSQEGYPAEEAISCCKAHTYVARGPFILVEESVPAACQKRSEELARVSGKNTEVVSNFGSKAIIAAKGTNSMAHQFPAANSSPMVYTDEFDTSVTMFNIAVIWFHLHEYANSFSILEPLYQNIEPIDEGTALRICLLLLDVALLSNHASRSADVINYVEKVFRVNTLISQGDNGSSAQQQTATLVTKSSSFSSITPVPEASVSDSAAITNVSESPLSRTLSEDAEYDNFFSTLGSSAQNQPRPFQSSNDIPRTQADDSISSIDLRLKLHLYKVQFLLLTRNPKAAKREVKMAMNIARGKDYSMALFLKSQLEYAWGNHRKAVKLLMASSNRTEMGTSSIYYNNLGCIYHRLGKHHTSTLFFSKALSNSSSLRKEKPRKLTFSQDKSLLIIYNCGVQYLACGKPIIAARCFHKASLLFYNRPLLWLRIAECCLIALEKGLLKSSSAPCNRSEVKVRVIGKGKWRQLALEDGIPRNGQAEFVGSEDLSLGDDRQPNLSLSLARQCLFNALHILDSSKHSKSGLPSESVPEGSEAEETLLSSKNTNSTSASVGDSQAPNVTVVSSQVNANGEVKEQKGVNNLNATLQSSISDYEVVCRKEDQMIKQALLADLAYVELELANPLKALSMARSLLFLPECSRVYIFLGNVYAAEALCLLNRPKEAAEHLLIYLSSGNNVEMPYSQEDCELWRMEKTADSESNGGSAAANTSLLDESQEIVVLKPEEARGTLYADLATMSALQGDFEQAHKFVMQALSALPNSREAILTAVYVDLMRGKTQEAVAKLKHSSRVRFLPGSLTINGSS</sequence>
<evidence type="ECO:0000256" key="2">
    <source>
        <dbReference type="SAM" id="MobiDB-lite"/>
    </source>
</evidence>
<accession>A0AA88VN90</accession>
<keyword evidence="4" id="KW-1185">Reference proteome</keyword>
<dbReference type="AlphaFoldDB" id="A0AA88VN90"/>
<dbReference type="Gene3D" id="1.25.40.10">
    <property type="entry name" value="Tetratricopeptide repeat domain"/>
    <property type="match status" value="2"/>
</dbReference>
<feature type="compositionally biased region" description="Low complexity" evidence="2">
    <location>
        <begin position="1"/>
        <end position="16"/>
    </location>
</feature>
<dbReference type="InterPro" id="IPR039740">
    <property type="entry name" value="CNOT10"/>
</dbReference>
<dbReference type="GO" id="GO:0006402">
    <property type="term" value="P:mRNA catabolic process"/>
    <property type="evidence" value="ECO:0007669"/>
    <property type="project" value="TreeGrafter"/>
</dbReference>
<protein>
    <recommendedName>
        <fullName evidence="5">CCR4-NOT transcription complex subunit 10</fullName>
    </recommendedName>
</protein>
<dbReference type="GO" id="GO:0017148">
    <property type="term" value="P:negative regulation of translation"/>
    <property type="evidence" value="ECO:0007669"/>
    <property type="project" value="TreeGrafter"/>
</dbReference>
<dbReference type="SUPFAM" id="SSF48452">
    <property type="entry name" value="TPR-like"/>
    <property type="match status" value="2"/>
</dbReference>
<organism evidence="3 4">
    <name type="scientific">Escallonia herrerae</name>
    <dbReference type="NCBI Taxonomy" id="1293975"/>
    <lineage>
        <taxon>Eukaryota</taxon>
        <taxon>Viridiplantae</taxon>
        <taxon>Streptophyta</taxon>
        <taxon>Embryophyta</taxon>
        <taxon>Tracheophyta</taxon>
        <taxon>Spermatophyta</taxon>
        <taxon>Magnoliopsida</taxon>
        <taxon>eudicotyledons</taxon>
        <taxon>Gunneridae</taxon>
        <taxon>Pentapetalae</taxon>
        <taxon>asterids</taxon>
        <taxon>campanulids</taxon>
        <taxon>Escalloniales</taxon>
        <taxon>Escalloniaceae</taxon>
        <taxon>Escallonia</taxon>
    </lineage>
</organism>
<dbReference type="EMBL" id="JAVXUP010001517">
    <property type="protein sequence ID" value="KAK3010713.1"/>
    <property type="molecule type" value="Genomic_DNA"/>
</dbReference>
<feature type="compositionally biased region" description="Low complexity" evidence="2">
    <location>
        <begin position="676"/>
        <end position="689"/>
    </location>
</feature>
<evidence type="ECO:0000256" key="1">
    <source>
        <dbReference type="ARBA" id="ARBA00010080"/>
    </source>
</evidence>
<name>A0AA88VN90_9ASTE</name>
<comment type="caution">
    <text evidence="3">The sequence shown here is derived from an EMBL/GenBank/DDBJ whole genome shotgun (WGS) entry which is preliminary data.</text>
</comment>
<comment type="similarity">
    <text evidence="1">Belongs to the CNOT10 family.</text>
</comment>
<evidence type="ECO:0008006" key="5">
    <source>
        <dbReference type="Google" id="ProtNLM"/>
    </source>
</evidence>
<dbReference type="PANTHER" id="PTHR12979">
    <property type="entry name" value="CCR4-NOT TRANSCRIPTION COMPLEX SUBUNIT 10"/>
    <property type="match status" value="1"/>
</dbReference>